<name>A0A847SEH0_9BACT</name>
<dbReference type="RefSeq" id="WP_168736761.1">
    <property type="nucleotide sequence ID" value="NZ_JABAHZ010000001.1"/>
</dbReference>
<sequence length="248" mass="27435">MKLYSKAVLAFICFSCIYLQADATNFSDTTTVLIIQKDGTVPEGATKVGDVKVTDGGFKVNCGYDHTLEEAKAKAIKAGGNIVKIRELKSPDMFSSCYRLFGEIYYHPDMSGLMANRLKLFDTIMQTLLPDTASYALLYVYRVESAIGAAISYNVSLNDSVACRMRNGSKKIIKIYQTGLTKISARTESHDEVTIDIHPGRAYFVRCAIGMGAFVGRPRLNIIETDTGLNEFNGVKERSKKEVVDDVY</sequence>
<accession>A0A847SEH0</accession>
<feature type="chain" id="PRO_5032772203" evidence="1">
    <location>
        <begin position="22"/>
        <end position="248"/>
    </location>
</feature>
<dbReference type="EMBL" id="JABAHZ010000001">
    <property type="protein sequence ID" value="NLR77355.1"/>
    <property type="molecule type" value="Genomic_DNA"/>
</dbReference>
<evidence type="ECO:0000313" key="3">
    <source>
        <dbReference type="Proteomes" id="UP000552864"/>
    </source>
</evidence>
<organism evidence="2 3">
    <name type="scientific">Chitinophaga eiseniae</name>
    <dbReference type="NCBI Taxonomy" id="634771"/>
    <lineage>
        <taxon>Bacteria</taxon>
        <taxon>Pseudomonadati</taxon>
        <taxon>Bacteroidota</taxon>
        <taxon>Chitinophagia</taxon>
        <taxon>Chitinophagales</taxon>
        <taxon>Chitinophagaceae</taxon>
        <taxon>Chitinophaga</taxon>
    </lineage>
</organism>
<reference evidence="2 3" key="1">
    <citation type="submission" date="2020-04" db="EMBL/GenBank/DDBJ databases">
        <authorList>
            <person name="Yin C."/>
        </authorList>
    </citation>
    <scope>NUCLEOTIDE SEQUENCE [LARGE SCALE GENOMIC DNA]</scope>
    <source>
        <strain evidence="2 3">Ak56</strain>
    </source>
</reference>
<keyword evidence="1" id="KW-0732">Signal</keyword>
<gene>
    <name evidence="2" type="ORF">HGH91_01885</name>
</gene>
<evidence type="ECO:0000256" key="1">
    <source>
        <dbReference type="SAM" id="SignalP"/>
    </source>
</evidence>
<comment type="caution">
    <text evidence="2">The sequence shown here is derived from an EMBL/GenBank/DDBJ whole genome shotgun (WGS) entry which is preliminary data.</text>
</comment>
<feature type="signal peptide" evidence="1">
    <location>
        <begin position="1"/>
        <end position="21"/>
    </location>
</feature>
<dbReference type="Proteomes" id="UP000552864">
    <property type="component" value="Unassembled WGS sequence"/>
</dbReference>
<dbReference type="AlphaFoldDB" id="A0A847SEH0"/>
<protein>
    <submittedName>
        <fullName evidence="2">Uncharacterized protein</fullName>
    </submittedName>
</protein>
<keyword evidence="3" id="KW-1185">Reference proteome</keyword>
<evidence type="ECO:0000313" key="2">
    <source>
        <dbReference type="EMBL" id="NLR77355.1"/>
    </source>
</evidence>
<proteinExistence type="predicted"/>